<dbReference type="SUPFAM" id="SSF51182">
    <property type="entry name" value="RmlC-like cupins"/>
    <property type="match status" value="1"/>
</dbReference>
<protein>
    <submittedName>
        <fullName evidence="6">Putative mannose-6-phosphate isomerase GmuF</fullName>
        <ecNumber evidence="6">5.3.1.8</ecNumber>
    </submittedName>
</protein>
<dbReference type="GO" id="GO:0005975">
    <property type="term" value="P:carbohydrate metabolic process"/>
    <property type="evidence" value="ECO:0007669"/>
    <property type="project" value="InterPro"/>
</dbReference>
<dbReference type="AlphaFoldDB" id="A0A518GF21"/>
<dbReference type="InterPro" id="IPR051804">
    <property type="entry name" value="Carb_Metab_Reg_Kinase/Isom"/>
</dbReference>
<accession>A0A518GF21</accession>
<evidence type="ECO:0000256" key="1">
    <source>
        <dbReference type="ARBA" id="ARBA00022723"/>
    </source>
</evidence>
<gene>
    <name evidence="6" type="primary">gmuF</name>
    <name evidence="6" type="ORF">Q31a_55440</name>
</gene>
<feature type="active site" evidence="4">
    <location>
        <position position="199"/>
    </location>
</feature>
<dbReference type="KEGG" id="ahel:Q31a_55440"/>
<dbReference type="PIRSF" id="PIRSF036894">
    <property type="entry name" value="PMI_Firm_short"/>
    <property type="match status" value="1"/>
</dbReference>
<proteinExistence type="predicted"/>
<keyword evidence="1 3" id="KW-0479">Metal-binding</keyword>
<keyword evidence="2 3" id="KW-0862">Zinc</keyword>
<keyword evidence="6" id="KW-0413">Isomerase</keyword>
<feature type="domain" description="Phosphomannose isomerase type I catalytic" evidence="5">
    <location>
        <begin position="11"/>
        <end position="112"/>
    </location>
</feature>
<feature type="binding site" evidence="3">
    <location>
        <position position="121"/>
    </location>
    <ligand>
        <name>Zn(2+)</name>
        <dbReference type="ChEBI" id="CHEBI:29105"/>
    </ligand>
</feature>
<evidence type="ECO:0000259" key="5">
    <source>
        <dbReference type="Pfam" id="PF20511"/>
    </source>
</evidence>
<feature type="binding site" evidence="3">
    <location>
        <position position="179"/>
    </location>
    <ligand>
        <name>Zn(2+)</name>
        <dbReference type="ChEBI" id="CHEBI:29105"/>
    </ligand>
</feature>
<name>A0A518GF21_9BACT</name>
<reference evidence="6 7" key="1">
    <citation type="submission" date="2019-02" db="EMBL/GenBank/DDBJ databases">
        <title>Deep-cultivation of Planctomycetes and their phenomic and genomic characterization uncovers novel biology.</title>
        <authorList>
            <person name="Wiegand S."/>
            <person name="Jogler M."/>
            <person name="Boedeker C."/>
            <person name="Pinto D."/>
            <person name="Vollmers J."/>
            <person name="Rivas-Marin E."/>
            <person name="Kohn T."/>
            <person name="Peeters S.H."/>
            <person name="Heuer A."/>
            <person name="Rast P."/>
            <person name="Oberbeckmann S."/>
            <person name="Bunk B."/>
            <person name="Jeske O."/>
            <person name="Meyerdierks A."/>
            <person name="Storesund J.E."/>
            <person name="Kallscheuer N."/>
            <person name="Luecker S."/>
            <person name="Lage O.M."/>
            <person name="Pohl T."/>
            <person name="Merkel B.J."/>
            <person name="Hornburger P."/>
            <person name="Mueller R.-W."/>
            <person name="Bruemmer F."/>
            <person name="Labrenz M."/>
            <person name="Spormann A.M."/>
            <person name="Op den Camp H."/>
            <person name="Overmann J."/>
            <person name="Amann R."/>
            <person name="Jetten M.S.M."/>
            <person name="Mascher T."/>
            <person name="Medema M.H."/>
            <person name="Devos D.P."/>
            <person name="Kaster A.-K."/>
            <person name="Ovreas L."/>
            <person name="Rohde M."/>
            <person name="Galperin M.Y."/>
            <person name="Jogler C."/>
        </authorList>
    </citation>
    <scope>NUCLEOTIDE SEQUENCE [LARGE SCALE GENOMIC DNA]</scope>
    <source>
        <strain evidence="6 7">Q31a</strain>
    </source>
</reference>
<evidence type="ECO:0000313" key="6">
    <source>
        <dbReference type="EMBL" id="QDV27157.1"/>
    </source>
</evidence>
<evidence type="ECO:0000256" key="2">
    <source>
        <dbReference type="ARBA" id="ARBA00022833"/>
    </source>
</evidence>
<dbReference type="PANTHER" id="PTHR42742">
    <property type="entry name" value="TRANSCRIPTIONAL REPRESSOR MPRA"/>
    <property type="match status" value="1"/>
</dbReference>
<dbReference type="PANTHER" id="PTHR42742:SF3">
    <property type="entry name" value="FRUCTOKINASE"/>
    <property type="match status" value="1"/>
</dbReference>
<dbReference type="Proteomes" id="UP000318017">
    <property type="component" value="Chromosome"/>
</dbReference>
<comment type="cofactor">
    <cofactor evidence="3">
        <name>Zn(2+)</name>
        <dbReference type="ChEBI" id="CHEBI:29105"/>
    </cofactor>
    <text evidence="3">Binds 1 zinc ion per subunit.</text>
</comment>
<dbReference type="Pfam" id="PF20511">
    <property type="entry name" value="PMI_typeI_cat"/>
    <property type="match status" value="1"/>
</dbReference>
<dbReference type="EMBL" id="CP036298">
    <property type="protein sequence ID" value="QDV27157.1"/>
    <property type="molecule type" value="Genomic_DNA"/>
</dbReference>
<dbReference type="InterPro" id="IPR046457">
    <property type="entry name" value="PMI_typeI_cat"/>
</dbReference>
<dbReference type="OrthoDB" id="9808275at2"/>
<organism evidence="6 7">
    <name type="scientific">Aureliella helgolandensis</name>
    <dbReference type="NCBI Taxonomy" id="2527968"/>
    <lineage>
        <taxon>Bacteria</taxon>
        <taxon>Pseudomonadati</taxon>
        <taxon>Planctomycetota</taxon>
        <taxon>Planctomycetia</taxon>
        <taxon>Pirellulales</taxon>
        <taxon>Pirellulaceae</taxon>
        <taxon>Aureliella</taxon>
    </lineage>
</organism>
<dbReference type="InterPro" id="IPR014710">
    <property type="entry name" value="RmlC-like_jellyroll"/>
</dbReference>
<dbReference type="InterPro" id="IPR014628">
    <property type="entry name" value="Man6P_isomerase_Firm_short"/>
</dbReference>
<dbReference type="GO" id="GO:0008270">
    <property type="term" value="F:zinc ion binding"/>
    <property type="evidence" value="ECO:0007669"/>
    <property type="project" value="InterPro"/>
</dbReference>
<sequence length="330" mass="35903">MPAPYPIKTIPHFQDYLWGGRRLASDLGKPLPVEGVWAESWEIIDHPHHSSIVANGPLAGQSLHTILSQAPEWLLGTAAQQFTSLPLLLKYLDCQRDLSVQVHPDDAYAQAMTPPDLGKTEAWYIVAAEPNSVLYAGLKSDVTPEAVRTAVSNGTLVDCLHEIHPQAGDCVFIPAGTVHALGAGLLVAEIQQASNTTFRLYDWDRVGADGQPRPLHLDQALEVTDFTSGPRLLQSPQSTAQVGRQRLVECDKFVLDRLAMTPEIEVLLAGQFHLLTSPTGGATLYWTDDQHTHSERLARGESVLLPAALEKVTLELSPEACVLDMSLPPG</sequence>
<feature type="binding site" evidence="3">
    <location>
        <position position="103"/>
    </location>
    <ligand>
        <name>Zn(2+)</name>
        <dbReference type="ChEBI" id="CHEBI:29105"/>
    </ligand>
</feature>
<dbReference type="InterPro" id="IPR011051">
    <property type="entry name" value="RmlC_Cupin_sf"/>
</dbReference>
<dbReference type="Gene3D" id="2.60.120.10">
    <property type="entry name" value="Jelly Rolls"/>
    <property type="match status" value="2"/>
</dbReference>
<keyword evidence="7" id="KW-1185">Reference proteome</keyword>
<dbReference type="EC" id="5.3.1.8" evidence="6"/>
<evidence type="ECO:0000256" key="3">
    <source>
        <dbReference type="PIRSR" id="PIRSR036894-1"/>
    </source>
</evidence>
<dbReference type="CDD" id="cd07010">
    <property type="entry name" value="cupin_PMI_type_I_N_bac"/>
    <property type="match status" value="1"/>
</dbReference>
<evidence type="ECO:0000256" key="4">
    <source>
        <dbReference type="PIRSR" id="PIRSR036894-2"/>
    </source>
</evidence>
<evidence type="ECO:0000313" key="7">
    <source>
        <dbReference type="Proteomes" id="UP000318017"/>
    </source>
</evidence>
<dbReference type="GO" id="GO:0004476">
    <property type="term" value="F:mannose-6-phosphate isomerase activity"/>
    <property type="evidence" value="ECO:0007669"/>
    <property type="project" value="UniProtKB-EC"/>
</dbReference>